<keyword evidence="2" id="KW-1185">Reference proteome</keyword>
<sequence>MQFNVAQLLKEPTGATRRYRIDESLEGLDEELKFLGHLIGEIQLLRTNSGILVTGSFRTVVQTICNRCIEPIVMPVQFEIEESFRPLTEVYTGRYIHPDEFEGSEADLEDEALLIDEHHILSLAEVVRQSIWLALPMYPSCNWQGTGQCPNLTKRLIELGELEDIEFSVGNEKPHEHEEIDPRWAALLKLRGNQESTDETV</sequence>
<proteinExistence type="predicted"/>
<dbReference type="Pfam" id="PF02620">
    <property type="entry name" value="YceD"/>
    <property type="match status" value="1"/>
</dbReference>
<dbReference type="Proteomes" id="UP000007880">
    <property type="component" value="Chromosome"/>
</dbReference>
<dbReference type="STRING" id="926550.CLDAP_15740"/>
<evidence type="ECO:0008006" key="3">
    <source>
        <dbReference type="Google" id="ProtNLM"/>
    </source>
</evidence>
<name>I0I2X6_CALAS</name>
<reference evidence="1 2" key="1">
    <citation type="submission" date="2012-02" db="EMBL/GenBank/DDBJ databases">
        <title>Complete genome sequence of Caldilinea aerophila DSM 14535 (= NBRC 102666).</title>
        <authorList>
            <person name="Oguchi A."/>
            <person name="Hosoyama A."/>
            <person name="Sekine M."/>
            <person name="Fukai R."/>
            <person name="Kato Y."/>
            <person name="Nakamura S."/>
            <person name="Hanada S."/>
            <person name="Yamazaki S."/>
            <person name="Fujita N."/>
        </authorList>
    </citation>
    <scope>NUCLEOTIDE SEQUENCE [LARGE SCALE GENOMIC DNA]</scope>
    <source>
        <strain evidence="2">DSM 14535 / JCM 11387 / NBRC 104270 / STL-6-O1</strain>
    </source>
</reference>
<dbReference type="KEGG" id="cap:CLDAP_15740"/>
<dbReference type="InterPro" id="IPR003772">
    <property type="entry name" value="YceD"/>
</dbReference>
<gene>
    <name evidence="1" type="ordered locus">CLDAP_15740</name>
</gene>
<dbReference type="eggNOG" id="COG1399">
    <property type="taxonomic scope" value="Bacteria"/>
</dbReference>
<dbReference type="EMBL" id="AP012337">
    <property type="protein sequence ID" value="BAL99613.1"/>
    <property type="molecule type" value="Genomic_DNA"/>
</dbReference>
<dbReference type="AlphaFoldDB" id="I0I2X6"/>
<dbReference type="HOGENOM" id="CLU_100236_2_0_0"/>
<protein>
    <recommendedName>
        <fullName evidence="3">DUF177 domain-containing protein</fullName>
    </recommendedName>
</protein>
<evidence type="ECO:0000313" key="2">
    <source>
        <dbReference type="Proteomes" id="UP000007880"/>
    </source>
</evidence>
<evidence type="ECO:0000313" key="1">
    <source>
        <dbReference type="EMBL" id="BAL99613.1"/>
    </source>
</evidence>
<dbReference type="RefSeq" id="WP_014432852.1">
    <property type="nucleotide sequence ID" value="NC_017079.1"/>
</dbReference>
<organism evidence="1 2">
    <name type="scientific">Caldilinea aerophila (strain DSM 14535 / JCM 11387 / NBRC 104270 / STL-6-O1)</name>
    <dbReference type="NCBI Taxonomy" id="926550"/>
    <lineage>
        <taxon>Bacteria</taxon>
        <taxon>Bacillati</taxon>
        <taxon>Chloroflexota</taxon>
        <taxon>Caldilineae</taxon>
        <taxon>Caldilineales</taxon>
        <taxon>Caldilineaceae</taxon>
        <taxon>Caldilinea</taxon>
    </lineage>
</organism>
<accession>I0I2X6</accession>